<feature type="transmembrane region" description="Helical" evidence="10">
    <location>
        <begin position="24"/>
        <end position="44"/>
    </location>
</feature>
<dbReference type="InterPro" id="IPR007690">
    <property type="entry name" value="T2SS_GspM"/>
</dbReference>
<dbReference type="GO" id="GO:0015627">
    <property type="term" value="C:type II protein secretion system complex"/>
    <property type="evidence" value="ECO:0007669"/>
    <property type="project" value="InterPro"/>
</dbReference>
<name>A0A0S2KGD4_9GAMM</name>
<evidence type="ECO:0000256" key="4">
    <source>
        <dbReference type="ARBA" id="ARBA00022475"/>
    </source>
</evidence>
<dbReference type="STRING" id="1249552.PS2015_2389"/>
<keyword evidence="7" id="KW-0653">Protein transport</keyword>
<keyword evidence="5" id="KW-0997">Cell inner membrane</keyword>
<keyword evidence="6 10" id="KW-0812">Transmembrane</keyword>
<evidence type="ECO:0000256" key="10">
    <source>
        <dbReference type="SAM" id="Phobius"/>
    </source>
</evidence>
<dbReference type="KEGG" id="pspi:PS2015_2389"/>
<evidence type="ECO:0000256" key="8">
    <source>
        <dbReference type="ARBA" id="ARBA00022989"/>
    </source>
</evidence>
<dbReference type="GO" id="GO:0005886">
    <property type="term" value="C:plasma membrane"/>
    <property type="evidence" value="ECO:0007669"/>
    <property type="project" value="UniProtKB-SubCell"/>
</dbReference>
<comment type="subcellular location">
    <subcellularLocation>
        <location evidence="1">Cell inner membrane</location>
        <topology evidence="1">Single-pass membrane protein</topology>
    </subcellularLocation>
</comment>
<evidence type="ECO:0000256" key="9">
    <source>
        <dbReference type="ARBA" id="ARBA00023136"/>
    </source>
</evidence>
<evidence type="ECO:0000313" key="12">
    <source>
        <dbReference type="Proteomes" id="UP000065641"/>
    </source>
</evidence>
<accession>A0A0S2KGD4</accession>
<sequence>MSWLRQCLSALDLWFRQRSRREQVYLLLVTACLLIYGVWMWMLVPLQESRTLSAQRLSSAQQSLVAVEQLAAELIALREQGDQSTAVDRLPQFLDSSARAAGLTVSTLEPAADGLSASLRIENSQMPTVLGWLAELESTAQFVVESVAATPLSSGGVSVSLRIRSRRG</sequence>
<evidence type="ECO:0000256" key="6">
    <source>
        <dbReference type="ARBA" id="ARBA00022692"/>
    </source>
</evidence>
<keyword evidence="12" id="KW-1185">Reference proteome</keyword>
<dbReference type="RefSeq" id="WP_058022453.1">
    <property type="nucleotide sequence ID" value="NZ_CP013189.1"/>
</dbReference>
<dbReference type="InterPro" id="IPR023229">
    <property type="entry name" value="T2SS_M_periplasmic_sf"/>
</dbReference>
<dbReference type="AlphaFoldDB" id="A0A0S2KGD4"/>
<keyword evidence="9 10" id="KW-0472">Membrane</keyword>
<comment type="similarity">
    <text evidence="2">Belongs to the GSP M family.</text>
</comment>
<dbReference type="Proteomes" id="UP000065641">
    <property type="component" value="Chromosome"/>
</dbReference>
<proteinExistence type="inferred from homology"/>
<evidence type="ECO:0000256" key="5">
    <source>
        <dbReference type="ARBA" id="ARBA00022519"/>
    </source>
</evidence>
<gene>
    <name evidence="11" type="ORF">PS2015_2389</name>
</gene>
<evidence type="ECO:0000256" key="3">
    <source>
        <dbReference type="ARBA" id="ARBA00022448"/>
    </source>
</evidence>
<dbReference type="GO" id="GO:0015628">
    <property type="term" value="P:protein secretion by the type II secretion system"/>
    <property type="evidence" value="ECO:0007669"/>
    <property type="project" value="InterPro"/>
</dbReference>
<evidence type="ECO:0000256" key="1">
    <source>
        <dbReference type="ARBA" id="ARBA00004377"/>
    </source>
</evidence>
<dbReference type="Pfam" id="PF04612">
    <property type="entry name" value="T2SSM"/>
    <property type="match status" value="1"/>
</dbReference>
<dbReference type="Gene3D" id="3.30.1360.100">
    <property type="entry name" value="General secretion pathway protein M, EpsM"/>
    <property type="match status" value="1"/>
</dbReference>
<protein>
    <recommendedName>
        <fullName evidence="13">General secretion pathway protein M</fullName>
    </recommendedName>
</protein>
<evidence type="ECO:0008006" key="13">
    <source>
        <dbReference type="Google" id="ProtNLM"/>
    </source>
</evidence>
<keyword evidence="3" id="KW-0813">Transport</keyword>
<keyword evidence="4" id="KW-1003">Cell membrane</keyword>
<keyword evidence="8 10" id="KW-1133">Transmembrane helix</keyword>
<organism evidence="11 12">
    <name type="scientific">Pseudohongiella spirulinae</name>
    <dbReference type="NCBI Taxonomy" id="1249552"/>
    <lineage>
        <taxon>Bacteria</taxon>
        <taxon>Pseudomonadati</taxon>
        <taxon>Pseudomonadota</taxon>
        <taxon>Gammaproteobacteria</taxon>
        <taxon>Pseudomonadales</taxon>
        <taxon>Pseudohongiellaceae</taxon>
        <taxon>Pseudohongiella</taxon>
    </lineage>
</organism>
<evidence type="ECO:0000256" key="2">
    <source>
        <dbReference type="ARBA" id="ARBA00010637"/>
    </source>
</evidence>
<evidence type="ECO:0000256" key="7">
    <source>
        <dbReference type="ARBA" id="ARBA00022927"/>
    </source>
</evidence>
<dbReference type="EMBL" id="CP013189">
    <property type="protein sequence ID" value="ALO47023.1"/>
    <property type="molecule type" value="Genomic_DNA"/>
</dbReference>
<evidence type="ECO:0000313" key="11">
    <source>
        <dbReference type="EMBL" id="ALO47023.1"/>
    </source>
</evidence>
<reference evidence="11 12" key="1">
    <citation type="submission" date="2015-11" db="EMBL/GenBank/DDBJ databases">
        <authorList>
            <person name="Zhang Y."/>
            <person name="Guo Z."/>
        </authorList>
    </citation>
    <scope>NUCLEOTIDE SEQUENCE [LARGE SCALE GENOMIC DNA]</scope>
    <source>
        <strain evidence="11 12">KCTC 32221</strain>
    </source>
</reference>
<dbReference type="SUPFAM" id="SSF103054">
    <property type="entry name" value="General secretion pathway protein M, EpsM"/>
    <property type="match status" value="1"/>
</dbReference>